<gene>
    <name evidence="2" type="ORF">ACJRO7_026588</name>
</gene>
<dbReference type="AlphaFoldDB" id="A0ABD3JT98"/>
<feature type="compositionally biased region" description="Acidic residues" evidence="1">
    <location>
        <begin position="79"/>
        <end position="96"/>
    </location>
</feature>
<evidence type="ECO:0000313" key="3">
    <source>
        <dbReference type="Proteomes" id="UP001634007"/>
    </source>
</evidence>
<feature type="compositionally biased region" description="Acidic residues" evidence="1">
    <location>
        <begin position="104"/>
        <end position="116"/>
    </location>
</feature>
<dbReference type="Proteomes" id="UP001634007">
    <property type="component" value="Unassembled WGS sequence"/>
</dbReference>
<name>A0ABD3JT98_EUCGL</name>
<feature type="compositionally biased region" description="Polar residues" evidence="1">
    <location>
        <begin position="41"/>
        <end position="50"/>
    </location>
</feature>
<dbReference type="EMBL" id="JBJKBG010000007">
    <property type="protein sequence ID" value="KAL3729489.1"/>
    <property type="molecule type" value="Genomic_DNA"/>
</dbReference>
<reference evidence="2 3" key="1">
    <citation type="submission" date="2024-11" db="EMBL/GenBank/DDBJ databases">
        <title>Chromosome-level genome assembly of Eucalyptus globulus Labill. provides insights into its genome evolution.</title>
        <authorList>
            <person name="Li X."/>
        </authorList>
    </citation>
    <scope>NUCLEOTIDE SEQUENCE [LARGE SCALE GENOMIC DNA]</scope>
    <source>
        <strain evidence="2">CL2024</strain>
        <tissue evidence="2">Fresh tender leaves</tissue>
    </source>
</reference>
<evidence type="ECO:0000313" key="2">
    <source>
        <dbReference type="EMBL" id="KAL3729489.1"/>
    </source>
</evidence>
<evidence type="ECO:0000256" key="1">
    <source>
        <dbReference type="SAM" id="MobiDB-lite"/>
    </source>
</evidence>
<keyword evidence="3" id="KW-1185">Reference proteome</keyword>
<organism evidence="2 3">
    <name type="scientific">Eucalyptus globulus</name>
    <name type="common">Tasmanian blue gum</name>
    <dbReference type="NCBI Taxonomy" id="34317"/>
    <lineage>
        <taxon>Eukaryota</taxon>
        <taxon>Viridiplantae</taxon>
        <taxon>Streptophyta</taxon>
        <taxon>Embryophyta</taxon>
        <taxon>Tracheophyta</taxon>
        <taxon>Spermatophyta</taxon>
        <taxon>Magnoliopsida</taxon>
        <taxon>eudicotyledons</taxon>
        <taxon>Gunneridae</taxon>
        <taxon>Pentapetalae</taxon>
        <taxon>rosids</taxon>
        <taxon>malvids</taxon>
        <taxon>Myrtales</taxon>
        <taxon>Myrtaceae</taxon>
        <taxon>Myrtoideae</taxon>
        <taxon>Eucalypteae</taxon>
        <taxon>Eucalyptus</taxon>
    </lineage>
</organism>
<sequence length="116" mass="13532">MADANAEDGMCNADHELDEASYQDNYSRKRANRESQKQSRQKPNLKTSPAKSAKRKGDGSPTPVTLNVVKKPWPVKEEIYEEEDREEMEEDQENDDEGWRYAENNEDDDEENEYED</sequence>
<protein>
    <submittedName>
        <fullName evidence="2">Uncharacterized protein</fullName>
    </submittedName>
</protein>
<comment type="caution">
    <text evidence="2">The sequence shown here is derived from an EMBL/GenBank/DDBJ whole genome shotgun (WGS) entry which is preliminary data.</text>
</comment>
<accession>A0ABD3JT98</accession>
<proteinExistence type="predicted"/>
<feature type="region of interest" description="Disordered" evidence="1">
    <location>
        <begin position="1"/>
        <end position="116"/>
    </location>
</feature>